<gene>
    <name evidence="1" type="ORF">EUGRSUZ_A01464</name>
</gene>
<evidence type="ECO:0000313" key="1">
    <source>
        <dbReference type="EMBL" id="KCW89151.1"/>
    </source>
</evidence>
<dbReference type="Gramene" id="KCW89151">
    <property type="protein sequence ID" value="KCW89151"/>
    <property type="gene ID" value="EUGRSUZ_A01464"/>
</dbReference>
<reference evidence="1" key="1">
    <citation type="submission" date="2013-07" db="EMBL/GenBank/DDBJ databases">
        <title>The genome of Eucalyptus grandis.</title>
        <authorList>
            <person name="Schmutz J."/>
            <person name="Hayes R."/>
            <person name="Myburg A."/>
            <person name="Tuskan G."/>
            <person name="Grattapaglia D."/>
            <person name="Rokhsar D.S."/>
        </authorList>
    </citation>
    <scope>NUCLEOTIDE SEQUENCE</scope>
    <source>
        <tissue evidence="1">Leaf extractions</tissue>
    </source>
</reference>
<dbReference type="InParanoid" id="A0A059DFF8"/>
<organism evidence="1">
    <name type="scientific">Eucalyptus grandis</name>
    <name type="common">Flooded gum</name>
    <dbReference type="NCBI Taxonomy" id="71139"/>
    <lineage>
        <taxon>Eukaryota</taxon>
        <taxon>Viridiplantae</taxon>
        <taxon>Streptophyta</taxon>
        <taxon>Embryophyta</taxon>
        <taxon>Tracheophyta</taxon>
        <taxon>Spermatophyta</taxon>
        <taxon>Magnoliopsida</taxon>
        <taxon>eudicotyledons</taxon>
        <taxon>Gunneridae</taxon>
        <taxon>Pentapetalae</taxon>
        <taxon>rosids</taxon>
        <taxon>malvids</taxon>
        <taxon>Myrtales</taxon>
        <taxon>Myrtaceae</taxon>
        <taxon>Myrtoideae</taxon>
        <taxon>Eucalypteae</taxon>
        <taxon>Eucalyptus</taxon>
    </lineage>
</organism>
<proteinExistence type="predicted"/>
<name>A0A059DFF8_EUCGR</name>
<protein>
    <submittedName>
        <fullName evidence="1">Uncharacterized protein</fullName>
    </submittedName>
</protein>
<accession>A0A059DFF8</accession>
<dbReference type="EMBL" id="KK198753">
    <property type="protein sequence ID" value="KCW89151.1"/>
    <property type="molecule type" value="Genomic_DNA"/>
</dbReference>
<sequence>MSIFPCPTFSPSASSHNVPYPRYLKPISSSFLLIFKPLLKVLATLLPNFGFLHSTISYSSTSLSNNPPLVVLSFLQLSITESLNREGNTWTLPLEVLTRGGREISTPRLATLPES</sequence>
<dbReference type="AlphaFoldDB" id="A0A059DFF8"/>